<keyword evidence="4" id="KW-1185">Reference proteome</keyword>
<dbReference type="InterPro" id="IPR011659">
    <property type="entry name" value="WD40"/>
</dbReference>
<evidence type="ECO:0000313" key="4">
    <source>
        <dbReference type="Proteomes" id="UP000316584"/>
    </source>
</evidence>
<feature type="signal peptide" evidence="1">
    <location>
        <begin position="1"/>
        <end position="24"/>
    </location>
</feature>
<proteinExistence type="predicted"/>
<gene>
    <name evidence="3" type="ORF">FPZ22_12195</name>
</gene>
<dbReference type="GO" id="GO:0008236">
    <property type="term" value="F:serine-type peptidase activity"/>
    <property type="evidence" value="ECO:0007669"/>
    <property type="project" value="InterPro"/>
</dbReference>
<feature type="domain" description="Peptidase S9 prolyl oligopeptidase catalytic" evidence="2">
    <location>
        <begin position="506"/>
        <end position="559"/>
    </location>
</feature>
<evidence type="ECO:0000256" key="1">
    <source>
        <dbReference type="SAM" id="SignalP"/>
    </source>
</evidence>
<evidence type="ECO:0000259" key="2">
    <source>
        <dbReference type="Pfam" id="PF00326"/>
    </source>
</evidence>
<dbReference type="InterPro" id="IPR011042">
    <property type="entry name" value="6-blade_b-propeller_TolB-like"/>
</dbReference>
<dbReference type="InterPro" id="IPR001375">
    <property type="entry name" value="Peptidase_S9_cat"/>
</dbReference>
<dbReference type="Pfam" id="PF07676">
    <property type="entry name" value="PD40"/>
    <property type="match status" value="2"/>
</dbReference>
<dbReference type="SUPFAM" id="SSF53474">
    <property type="entry name" value="alpha/beta-Hydrolases"/>
    <property type="match status" value="1"/>
</dbReference>
<dbReference type="EMBL" id="CP042218">
    <property type="protein sequence ID" value="QDW67545.1"/>
    <property type="molecule type" value="Genomic_DNA"/>
</dbReference>
<name>A0A518N6J2_9GAMM</name>
<dbReference type="Pfam" id="PF00326">
    <property type="entry name" value="Peptidase_S9"/>
    <property type="match status" value="1"/>
</dbReference>
<feature type="chain" id="PRO_5021815266" evidence="1">
    <location>
        <begin position="25"/>
        <end position="569"/>
    </location>
</feature>
<organism evidence="3 4">
    <name type="scientific">Luteimonas granuli</name>
    <dbReference type="NCBI Taxonomy" id="1176533"/>
    <lineage>
        <taxon>Bacteria</taxon>
        <taxon>Pseudomonadati</taxon>
        <taxon>Pseudomonadota</taxon>
        <taxon>Gammaproteobacteria</taxon>
        <taxon>Lysobacterales</taxon>
        <taxon>Lysobacteraceae</taxon>
        <taxon>Luteimonas</taxon>
    </lineage>
</organism>
<dbReference type="Gene3D" id="3.40.50.1820">
    <property type="entry name" value="alpha/beta hydrolase"/>
    <property type="match status" value="1"/>
</dbReference>
<dbReference type="KEGG" id="lug:FPZ22_12195"/>
<protein>
    <submittedName>
        <fullName evidence="3">Atxe2 family lasso peptide isopeptidase</fullName>
    </submittedName>
</protein>
<dbReference type="InterPro" id="IPR029058">
    <property type="entry name" value="AB_hydrolase_fold"/>
</dbReference>
<dbReference type="RefSeq" id="WP_144893338.1">
    <property type="nucleotide sequence ID" value="NZ_CP042218.1"/>
</dbReference>
<dbReference type="NCBIfam" id="NF033523">
    <property type="entry name" value="lasso_peptidase"/>
    <property type="match status" value="1"/>
</dbReference>
<evidence type="ECO:0000313" key="3">
    <source>
        <dbReference type="EMBL" id="QDW67545.1"/>
    </source>
</evidence>
<reference evidence="3 4" key="1">
    <citation type="submission" date="2019-07" db="EMBL/GenBank/DDBJ databases">
        <title>Full genome sequence of Luteimonas sp. Gr-4.</title>
        <authorList>
            <person name="Im W.-T."/>
        </authorList>
    </citation>
    <scope>NUCLEOTIDE SEQUENCE [LARGE SCALE GENOMIC DNA]</scope>
    <source>
        <strain evidence="3 4">Gr-4</strain>
    </source>
</reference>
<dbReference type="Gene3D" id="2.120.10.30">
    <property type="entry name" value="TolB, C-terminal domain"/>
    <property type="match status" value="1"/>
</dbReference>
<sequence>MLELMWRRLLAGAMVCVCACGSWAEAVSPRQLLEVAEIGSPVISPDGRSVAFRVERASVERNTWGSVWYVQGLDEAAPRRVAEGGVPLRDSAGVSLPVAALWSPDGRWIYYRALLDGRVDVWRAAADGSQAGRVTRDSADVRDFSLSGDGGSIRYSVGATREEVLAAEQEDYERGTHIDGTVPIGQGLFRSGNVEGRLATQRFGSIWFSRMPLLGETPDRWYEIDLATGAKRALAAAEVKGPPPTALGLPEMEGDPWQHARNAGGQWVAILTRVGDGTGQLERPDVLLSVLPAGDAAGAVHCRAELCTARAISGIQWRPMHDEVVFTVTDPAEGLAQSMYRWNVRDGGVFEVVRAQGLLGGGRDPSSRCGISPAHLVCVAAEADRLPRLERIDLENGTRHVLFEPNEALAKDLALEAPARLLRWADAQGRRFTGQFYAARHVGGTPPPLFVTYYSCPGFVRGGVGDEWPLASLAQAGISALCINRLPGYTMDAVERHGEGMAAVESAVDMLAAEGEIDQARVGMGGLSFGGAVTLWTVTGSDVLAAASVANPVVSPLYYLIGSMNVNAD</sequence>
<accession>A0A518N6J2</accession>
<dbReference type="Proteomes" id="UP000316584">
    <property type="component" value="Chromosome"/>
</dbReference>
<dbReference type="GO" id="GO:0006508">
    <property type="term" value="P:proteolysis"/>
    <property type="evidence" value="ECO:0007669"/>
    <property type="project" value="InterPro"/>
</dbReference>
<dbReference type="AlphaFoldDB" id="A0A518N6J2"/>
<dbReference type="InterPro" id="IPR053536">
    <property type="entry name" value="Lasso_peptide_isopeptidase"/>
</dbReference>
<keyword evidence="1" id="KW-0732">Signal</keyword>
<dbReference type="OrthoDB" id="100212at2"/>
<dbReference type="SUPFAM" id="SSF82171">
    <property type="entry name" value="DPP6 N-terminal domain-like"/>
    <property type="match status" value="1"/>
</dbReference>